<feature type="compositionally biased region" description="Basic and acidic residues" evidence="1">
    <location>
        <begin position="1"/>
        <end position="16"/>
    </location>
</feature>
<dbReference type="AlphaFoldDB" id="A0AAD9D4A2"/>
<evidence type="ECO:0000256" key="1">
    <source>
        <dbReference type="SAM" id="MobiDB-lite"/>
    </source>
</evidence>
<feature type="compositionally biased region" description="Basic and acidic residues" evidence="1">
    <location>
        <begin position="53"/>
        <end position="62"/>
    </location>
</feature>
<keyword evidence="3" id="KW-1185">Reference proteome</keyword>
<accession>A0AAD9D4A2</accession>
<feature type="region of interest" description="Disordered" evidence="1">
    <location>
        <begin position="1"/>
        <end position="62"/>
    </location>
</feature>
<dbReference type="Proteomes" id="UP001224775">
    <property type="component" value="Unassembled WGS sequence"/>
</dbReference>
<organism evidence="2 3">
    <name type="scientific">Skeletonema marinoi</name>
    <dbReference type="NCBI Taxonomy" id="267567"/>
    <lineage>
        <taxon>Eukaryota</taxon>
        <taxon>Sar</taxon>
        <taxon>Stramenopiles</taxon>
        <taxon>Ochrophyta</taxon>
        <taxon>Bacillariophyta</taxon>
        <taxon>Coscinodiscophyceae</taxon>
        <taxon>Thalassiosirophycidae</taxon>
        <taxon>Thalassiosirales</taxon>
        <taxon>Skeletonemataceae</taxon>
        <taxon>Skeletonema</taxon>
        <taxon>Skeletonema marinoi-dohrnii complex</taxon>
    </lineage>
</organism>
<dbReference type="EMBL" id="JATAAI010000049">
    <property type="protein sequence ID" value="KAK1733421.1"/>
    <property type="molecule type" value="Genomic_DNA"/>
</dbReference>
<evidence type="ECO:0000313" key="3">
    <source>
        <dbReference type="Proteomes" id="UP001224775"/>
    </source>
</evidence>
<name>A0AAD9D4A2_9STRA</name>
<gene>
    <name evidence="2" type="ORF">QTG54_015836</name>
</gene>
<evidence type="ECO:0000313" key="2">
    <source>
        <dbReference type="EMBL" id="KAK1733421.1"/>
    </source>
</evidence>
<protein>
    <submittedName>
        <fullName evidence="2">Uncharacterized protein</fullName>
    </submittedName>
</protein>
<comment type="caution">
    <text evidence="2">The sequence shown here is derived from an EMBL/GenBank/DDBJ whole genome shotgun (WGS) entry which is preliminary data.</text>
</comment>
<sequence>MTKSEANKHKVPETKNIESGSSRRNITRRHDSDPNKKTNKKQGGGGGVGGKGDWSKLDDGSL</sequence>
<feature type="compositionally biased region" description="Gly residues" evidence="1">
    <location>
        <begin position="42"/>
        <end position="52"/>
    </location>
</feature>
<reference evidence="2" key="1">
    <citation type="submission" date="2023-06" db="EMBL/GenBank/DDBJ databases">
        <title>Survivors Of The Sea: Transcriptome response of Skeletonema marinoi to long-term dormancy.</title>
        <authorList>
            <person name="Pinder M.I.M."/>
            <person name="Kourtchenko O."/>
            <person name="Robertson E.K."/>
            <person name="Larsson T."/>
            <person name="Maumus F."/>
            <person name="Osuna-Cruz C.M."/>
            <person name="Vancaester E."/>
            <person name="Stenow R."/>
            <person name="Vandepoele K."/>
            <person name="Ploug H."/>
            <person name="Bruchert V."/>
            <person name="Godhe A."/>
            <person name="Topel M."/>
        </authorList>
    </citation>
    <scope>NUCLEOTIDE SEQUENCE</scope>
    <source>
        <strain evidence="2">R05AC</strain>
    </source>
</reference>
<proteinExistence type="predicted"/>